<evidence type="ECO:0000313" key="1">
    <source>
        <dbReference type="EMBL" id="TLX41017.1"/>
    </source>
</evidence>
<dbReference type="Proteomes" id="UP000305131">
    <property type="component" value="Unassembled WGS sequence"/>
</dbReference>
<name>A0A6C1KBV2_XANAU</name>
<evidence type="ECO:0000313" key="2">
    <source>
        <dbReference type="Proteomes" id="UP000305131"/>
    </source>
</evidence>
<proteinExistence type="predicted"/>
<comment type="caution">
    <text evidence="1">The sequence shown here is derived from an EMBL/GenBank/DDBJ whole genome shotgun (WGS) entry which is preliminary data.</text>
</comment>
<gene>
    <name evidence="1" type="ORF">FBQ73_21510</name>
</gene>
<dbReference type="OrthoDB" id="8479798at2"/>
<dbReference type="RefSeq" id="WP_138401525.1">
    <property type="nucleotide sequence ID" value="NZ_JBAFVI010000007.1"/>
</dbReference>
<reference evidence="1 2" key="1">
    <citation type="submission" date="2019-05" db="EMBL/GenBank/DDBJ databases">
        <authorList>
            <person name="Zhou X."/>
        </authorList>
    </citation>
    <scope>NUCLEOTIDE SEQUENCE [LARGE SCALE GENOMIC DNA]</scope>
    <source>
        <strain evidence="1 2">DSM 432</strain>
    </source>
</reference>
<accession>A0A6C1KBV2</accession>
<sequence>MFMRNSEGVGFDASNKITRMALISEDVGVCSVFAENADITRVDPLLQSTLERAGLKAHLSEERKRDGLTSRTYEFAFAGRPFFIVASTGNDPGRAFHVAITLSRKPE</sequence>
<dbReference type="AlphaFoldDB" id="A0A6C1KBV2"/>
<dbReference type="GeneID" id="95776035"/>
<organism evidence="1 2">
    <name type="scientific">Xanthobacter autotrophicus</name>
    <dbReference type="NCBI Taxonomy" id="280"/>
    <lineage>
        <taxon>Bacteria</taxon>
        <taxon>Pseudomonadati</taxon>
        <taxon>Pseudomonadota</taxon>
        <taxon>Alphaproteobacteria</taxon>
        <taxon>Hyphomicrobiales</taxon>
        <taxon>Xanthobacteraceae</taxon>
        <taxon>Xanthobacter</taxon>
    </lineage>
</organism>
<protein>
    <submittedName>
        <fullName evidence="1">Uncharacterized protein</fullName>
    </submittedName>
</protein>
<dbReference type="EMBL" id="VAUP01000041">
    <property type="protein sequence ID" value="TLX41017.1"/>
    <property type="molecule type" value="Genomic_DNA"/>
</dbReference>